<evidence type="ECO:0000313" key="2">
    <source>
        <dbReference type="Proteomes" id="UP001054252"/>
    </source>
</evidence>
<proteinExistence type="predicted"/>
<accession>A0AAV5JDN6</accession>
<name>A0AAV5JDN6_9ROSI</name>
<dbReference type="EMBL" id="BPVZ01000030">
    <property type="protein sequence ID" value="GKV09509.1"/>
    <property type="molecule type" value="Genomic_DNA"/>
</dbReference>
<gene>
    <name evidence="1" type="ORF">SLEP1_g20996</name>
</gene>
<reference evidence="1 2" key="1">
    <citation type="journal article" date="2021" name="Commun. Biol.">
        <title>The genome of Shorea leprosula (Dipterocarpaceae) highlights the ecological relevance of drought in aseasonal tropical rainforests.</title>
        <authorList>
            <person name="Ng K.K.S."/>
            <person name="Kobayashi M.J."/>
            <person name="Fawcett J.A."/>
            <person name="Hatakeyama M."/>
            <person name="Paape T."/>
            <person name="Ng C.H."/>
            <person name="Ang C.C."/>
            <person name="Tnah L.H."/>
            <person name="Lee C.T."/>
            <person name="Nishiyama T."/>
            <person name="Sese J."/>
            <person name="O'Brien M.J."/>
            <person name="Copetti D."/>
            <person name="Mohd Noor M.I."/>
            <person name="Ong R.C."/>
            <person name="Putra M."/>
            <person name="Sireger I.Z."/>
            <person name="Indrioko S."/>
            <person name="Kosugi Y."/>
            <person name="Izuno A."/>
            <person name="Isagi Y."/>
            <person name="Lee S.L."/>
            <person name="Shimizu K.K."/>
        </authorList>
    </citation>
    <scope>NUCLEOTIDE SEQUENCE [LARGE SCALE GENOMIC DNA]</scope>
    <source>
        <strain evidence="1">214</strain>
    </source>
</reference>
<sequence>MNCLGFKVMDGCRRQLPSNHLLHFISLVLMDAEDDSLSVNQLPGFIIHKLEIVLFTIVKLYSGL</sequence>
<evidence type="ECO:0000313" key="1">
    <source>
        <dbReference type="EMBL" id="GKV09509.1"/>
    </source>
</evidence>
<organism evidence="1 2">
    <name type="scientific">Rubroshorea leprosula</name>
    <dbReference type="NCBI Taxonomy" id="152421"/>
    <lineage>
        <taxon>Eukaryota</taxon>
        <taxon>Viridiplantae</taxon>
        <taxon>Streptophyta</taxon>
        <taxon>Embryophyta</taxon>
        <taxon>Tracheophyta</taxon>
        <taxon>Spermatophyta</taxon>
        <taxon>Magnoliopsida</taxon>
        <taxon>eudicotyledons</taxon>
        <taxon>Gunneridae</taxon>
        <taxon>Pentapetalae</taxon>
        <taxon>rosids</taxon>
        <taxon>malvids</taxon>
        <taxon>Malvales</taxon>
        <taxon>Dipterocarpaceae</taxon>
        <taxon>Rubroshorea</taxon>
    </lineage>
</organism>
<keyword evidence="2" id="KW-1185">Reference proteome</keyword>
<comment type="caution">
    <text evidence="1">The sequence shown here is derived from an EMBL/GenBank/DDBJ whole genome shotgun (WGS) entry which is preliminary data.</text>
</comment>
<dbReference type="Proteomes" id="UP001054252">
    <property type="component" value="Unassembled WGS sequence"/>
</dbReference>
<protein>
    <submittedName>
        <fullName evidence="1">Uncharacterized protein</fullName>
    </submittedName>
</protein>
<dbReference type="AlphaFoldDB" id="A0AAV5JDN6"/>